<evidence type="ECO:0000313" key="1">
    <source>
        <dbReference type="EMBL" id="MBB5739137.1"/>
    </source>
</evidence>
<dbReference type="Proteomes" id="UP000527324">
    <property type="component" value="Unassembled WGS sequence"/>
</dbReference>
<dbReference type="Pfam" id="PF09694">
    <property type="entry name" value="Gcw_chp"/>
    <property type="match status" value="1"/>
</dbReference>
<keyword evidence="2" id="KW-1185">Reference proteome</keyword>
<dbReference type="InterPro" id="IPR010239">
    <property type="entry name" value="CHP02001"/>
</dbReference>
<name>A0A7W9F7J6_9CAUL</name>
<accession>A0A7W9F7J6</accession>
<evidence type="ECO:0000313" key="2">
    <source>
        <dbReference type="Proteomes" id="UP000527324"/>
    </source>
</evidence>
<gene>
    <name evidence="1" type="ORF">GGQ93_000839</name>
</gene>
<proteinExistence type="predicted"/>
<organism evidence="1 2">
    <name type="scientific">Brevundimonas aurantiaca</name>
    <dbReference type="NCBI Taxonomy" id="74316"/>
    <lineage>
        <taxon>Bacteria</taxon>
        <taxon>Pseudomonadati</taxon>
        <taxon>Pseudomonadota</taxon>
        <taxon>Alphaproteobacteria</taxon>
        <taxon>Caulobacterales</taxon>
        <taxon>Caulobacteraceae</taxon>
        <taxon>Brevundimonas</taxon>
    </lineage>
</organism>
<dbReference type="EMBL" id="JACHOQ010000002">
    <property type="protein sequence ID" value="MBB5739137.1"/>
    <property type="molecule type" value="Genomic_DNA"/>
</dbReference>
<reference evidence="1 2" key="1">
    <citation type="submission" date="2020-08" db="EMBL/GenBank/DDBJ databases">
        <title>Genomic Encyclopedia of Type Strains, Phase IV (KMG-IV): sequencing the most valuable type-strain genomes for metagenomic binning, comparative biology and taxonomic classification.</title>
        <authorList>
            <person name="Goeker M."/>
        </authorList>
    </citation>
    <scope>NUCLEOTIDE SEQUENCE [LARGE SCALE GENOMIC DNA]</scope>
    <source>
        <strain evidence="1 2">DSM 4731</strain>
    </source>
</reference>
<comment type="caution">
    <text evidence="1">The sequence shown here is derived from an EMBL/GenBank/DDBJ whole genome shotgun (WGS) entry which is preliminary data.</text>
</comment>
<sequence length="243" mass="25833">MRNRLNKASGRNDAWFAAASIAAIAGLGLCSEAKAQDVSANVALTSDYVFRGVSQTQEDPAISAGVDLTRNGFYAGGWASNVDFGDDTHAEVDLYAGYRPEVAGYALDFGVIGYLYAGQPDGADYDYVELKAAASRAVGQTPFGLATLGTAVYYSPDFFGASEDEATYAEINGAVSPADKWTVSGAVGRQWVSSDLDYTTWNLGAAYQLTDTLAVDLRYHDTDQHDFGDIYGARAVATLKASF</sequence>
<dbReference type="RefSeq" id="WP_183215305.1">
    <property type="nucleotide sequence ID" value="NZ_CAJFZW010000044.1"/>
</dbReference>
<dbReference type="SUPFAM" id="SSF56935">
    <property type="entry name" value="Porins"/>
    <property type="match status" value="1"/>
</dbReference>
<protein>
    <submittedName>
        <fullName evidence="1">Uncharacterized protein (TIGR02001 family)</fullName>
    </submittedName>
</protein>
<dbReference type="AlphaFoldDB" id="A0A7W9F7J6"/>
<dbReference type="NCBIfam" id="TIGR02001">
    <property type="entry name" value="gcw_chp"/>
    <property type="match status" value="1"/>
</dbReference>